<name>A0A914XRF9_9BILA</name>
<reference evidence="3" key="1">
    <citation type="submission" date="2022-11" db="UniProtKB">
        <authorList>
            <consortium name="WormBaseParasite"/>
        </authorList>
    </citation>
    <scope>IDENTIFICATION</scope>
</reference>
<keyword evidence="1" id="KW-0732">Signal</keyword>
<evidence type="ECO:0000313" key="2">
    <source>
        <dbReference type="Proteomes" id="UP000887577"/>
    </source>
</evidence>
<dbReference type="AlphaFoldDB" id="A0A914XRF9"/>
<keyword evidence="2" id="KW-1185">Reference proteome</keyword>
<dbReference type="Proteomes" id="UP000887577">
    <property type="component" value="Unplaced"/>
</dbReference>
<organism evidence="2 3">
    <name type="scientific">Panagrolaimus superbus</name>
    <dbReference type="NCBI Taxonomy" id="310955"/>
    <lineage>
        <taxon>Eukaryota</taxon>
        <taxon>Metazoa</taxon>
        <taxon>Ecdysozoa</taxon>
        <taxon>Nematoda</taxon>
        <taxon>Chromadorea</taxon>
        <taxon>Rhabditida</taxon>
        <taxon>Tylenchina</taxon>
        <taxon>Panagrolaimomorpha</taxon>
        <taxon>Panagrolaimoidea</taxon>
        <taxon>Panagrolaimidae</taxon>
        <taxon>Panagrolaimus</taxon>
    </lineage>
</organism>
<feature type="chain" id="PRO_5037978227" evidence="1">
    <location>
        <begin position="27"/>
        <end position="177"/>
    </location>
</feature>
<proteinExistence type="predicted"/>
<accession>A0A914XRF9</accession>
<evidence type="ECO:0000313" key="3">
    <source>
        <dbReference type="WBParaSite" id="PSU_v2.g10578.t1"/>
    </source>
</evidence>
<dbReference type="WBParaSite" id="PSU_v2.g10578.t1">
    <property type="protein sequence ID" value="PSU_v2.g10578.t1"/>
    <property type="gene ID" value="PSU_v2.g10578"/>
</dbReference>
<feature type="signal peptide" evidence="1">
    <location>
        <begin position="1"/>
        <end position="26"/>
    </location>
</feature>
<sequence>MRLSLSRCLSSFLLICLNFLLIKVDSGGHYGQQNMRKLTCMTCIPSKYDTTQLDQFRVRQKLPEPRCDMEPVICRAEQDACATVTMQVGINRFWVGAGCDQRVNYDIPADKHGCAEMATLTRNWLPGYVEERRAIQKICICTGDLCNNVSNFSITRILYFCLFISIAQQFILALATT</sequence>
<protein>
    <submittedName>
        <fullName evidence="3">Protein quiver</fullName>
    </submittedName>
</protein>
<evidence type="ECO:0000256" key="1">
    <source>
        <dbReference type="SAM" id="SignalP"/>
    </source>
</evidence>